<dbReference type="EMBL" id="AGQV01000005">
    <property type="protein sequence ID" value="EHH67901.1"/>
    <property type="molecule type" value="Genomic_DNA"/>
</dbReference>
<dbReference type="AlphaFoldDB" id="G6XJT9"/>
<dbReference type="PROSITE" id="PS00903">
    <property type="entry name" value="CYT_DCMP_DEAMINASES_1"/>
    <property type="match status" value="1"/>
</dbReference>
<comment type="caution">
    <text evidence="9">The sequence shown here is derived from an EMBL/GenBank/DDBJ whole genome shotgun (WGS) entry which is preliminary data.</text>
</comment>
<dbReference type="PATRIC" id="fig|1088869.3.peg.1663"/>
<name>G6XJT9_9PROT</name>
<evidence type="ECO:0000256" key="1">
    <source>
        <dbReference type="ARBA" id="ARBA00010669"/>
    </source>
</evidence>
<gene>
    <name evidence="7" type="primary">tadA</name>
    <name evidence="9" type="ORF">GMO_16680</name>
</gene>
<organism evidence="9 10">
    <name type="scientific">Gluconobacter morbifer G707</name>
    <dbReference type="NCBI Taxonomy" id="1088869"/>
    <lineage>
        <taxon>Bacteria</taxon>
        <taxon>Pseudomonadati</taxon>
        <taxon>Pseudomonadota</taxon>
        <taxon>Alphaproteobacteria</taxon>
        <taxon>Acetobacterales</taxon>
        <taxon>Acetobacteraceae</taxon>
        <taxon>Gluconobacter</taxon>
    </lineage>
</organism>
<feature type="active site" description="Proton donor" evidence="7">
    <location>
        <position position="69"/>
    </location>
</feature>
<dbReference type="InterPro" id="IPR028883">
    <property type="entry name" value="tRNA_aden_deaminase"/>
</dbReference>
<dbReference type="SUPFAM" id="SSF53927">
    <property type="entry name" value="Cytidine deaminase-like"/>
    <property type="match status" value="1"/>
</dbReference>
<sequence length="186" mass="20006">MIQDETSLSPSGFRTDARHAMRMALQAAQAAADRGEVPVGAVVLGPDGTVLSVASNRVEATHDASAHAELLAMQEAASRLGSPRLSGCTVVVTLEPCPMCAAAMVHFRIARVVFGAYDPKGGGVEHGPRLFERPGCLHRPDVIGGVRETEASRQLRIFFQKLRQRQTERLTDVSHGVQLAERNARS</sequence>
<dbReference type="InterPro" id="IPR002125">
    <property type="entry name" value="CMP_dCMP_dom"/>
</dbReference>
<evidence type="ECO:0000256" key="6">
    <source>
        <dbReference type="ARBA" id="ARBA00048045"/>
    </source>
</evidence>
<dbReference type="InterPro" id="IPR016192">
    <property type="entry name" value="APOBEC/CMP_deaminase_Zn-bd"/>
</dbReference>
<dbReference type="RefSeq" id="WP_008851815.1">
    <property type="nucleotide sequence ID" value="NZ_AGQV01000005.1"/>
</dbReference>
<feature type="binding site" evidence="7">
    <location>
        <position position="100"/>
    </location>
    <ligand>
        <name>Zn(2+)</name>
        <dbReference type="ChEBI" id="CHEBI:29105"/>
        <note>catalytic</note>
    </ligand>
</feature>
<dbReference type="GO" id="GO:0002100">
    <property type="term" value="P:tRNA wobble adenosine to inosine editing"/>
    <property type="evidence" value="ECO:0007669"/>
    <property type="project" value="UniProtKB-UniRule"/>
</dbReference>
<keyword evidence="3 7" id="KW-0479">Metal-binding</keyword>
<feature type="domain" description="CMP/dCMP-type deaminase" evidence="8">
    <location>
        <begin position="15"/>
        <end position="125"/>
    </location>
</feature>
<evidence type="ECO:0000256" key="7">
    <source>
        <dbReference type="HAMAP-Rule" id="MF_00972"/>
    </source>
</evidence>
<feature type="binding site" evidence="7">
    <location>
        <position position="67"/>
    </location>
    <ligand>
        <name>Zn(2+)</name>
        <dbReference type="ChEBI" id="CHEBI:29105"/>
        <note>catalytic</note>
    </ligand>
</feature>
<dbReference type="Gene3D" id="3.40.140.10">
    <property type="entry name" value="Cytidine Deaminase, domain 2"/>
    <property type="match status" value="1"/>
</dbReference>
<accession>G6XJT9</accession>
<feature type="binding site" evidence="7">
    <location>
        <position position="97"/>
    </location>
    <ligand>
        <name>Zn(2+)</name>
        <dbReference type="ChEBI" id="CHEBI:29105"/>
        <note>catalytic</note>
    </ligand>
</feature>
<keyword evidence="5 7" id="KW-0862">Zinc</keyword>
<evidence type="ECO:0000256" key="3">
    <source>
        <dbReference type="ARBA" id="ARBA00022723"/>
    </source>
</evidence>
<dbReference type="GO" id="GO:0052717">
    <property type="term" value="F:tRNA-specific adenosine-34 deaminase activity"/>
    <property type="evidence" value="ECO:0007669"/>
    <property type="project" value="UniProtKB-UniRule"/>
</dbReference>
<dbReference type="Proteomes" id="UP000004949">
    <property type="component" value="Unassembled WGS sequence"/>
</dbReference>
<evidence type="ECO:0000313" key="10">
    <source>
        <dbReference type="Proteomes" id="UP000004949"/>
    </source>
</evidence>
<dbReference type="OrthoDB" id="9802676at2"/>
<evidence type="ECO:0000259" key="8">
    <source>
        <dbReference type="PROSITE" id="PS51747"/>
    </source>
</evidence>
<dbReference type="PANTHER" id="PTHR11079:SF179">
    <property type="entry name" value="TRNA(ADENINE(34)) DEAMINASE, CHLOROPLASTIC"/>
    <property type="match status" value="1"/>
</dbReference>
<dbReference type="Pfam" id="PF00383">
    <property type="entry name" value="dCMP_cyt_deam_1"/>
    <property type="match status" value="1"/>
</dbReference>
<comment type="function">
    <text evidence="7">Catalyzes the deamination of adenosine to inosine at the wobble position 34 of tRNA(Arg2).</text>
</comment>
<proteinExistence type="inferred from homology"/>
<dbReference type="PANTHER" id="PTHR11079">
    <property type="entry name" value="CYTOSINE DEAMINASE FAMILY MEMBER"/>
    <property type="match status" value="1"/>
</dbReference>
<comment type="similarity">
    <text evidence="1">Belongs to the cytidine and deoxycytidylate deaminase family. ADAT2 subfamily.</text>
</comment>
<dbReference type="STRING" id="1088869.GMO_16680"/>
<dbReference type="PROSITE" id="PS51747">
    <property type="entry name" value="CYT_DCMP_DEAMINASES_2"/>
    <property type="match status" value="1"/>
</dbReference>
<evidence type="ECO:0000256" key="2">
    <source>
        <dbReference type="ARBA" id="ARBA00022694"/>
    </source>
</evidence>
<evidence type="ECO:0000256" key="5">
    <source>
        <dbReference type="ARBA" id="ARBA00022833"/>
    </source>
</evidence>
<dbReference type="CDD" id="cd01285">
    <property type="entry name" value="nucleoside_deaminase"/>
    <property type="match status" value="1"/>
</dbReference>
<dbReference type="EC" id="3.5.4.33" evidence="7"/>
<dbReference type="InterPro" id="IPR016193">
    <property type="entry name" value="Cytidine_deaminase-like"/>
</dbReference>
<protein>
    <recommendedName>
        <fullName evidence="7">tRNA-specific adenosine deaminase</fullName>
        <ecNumber evidence="7">3.5.4.33</ecNumber>
    </recommendedName>
</protein>
<evidence type="ECO:0000313" key="9">
    <source>
        <dbReference type="EMBL" id="EHH67901.1"/>
    </source>
</evidence>
<reference evidence="9 10" key="1">
    <citation type="submission" date="2011-10" db="EMBL/GenBank/DDBJ databases">
        <title>Genome sequence of Gluconobacter morbifer G707, isolated from Drosophila gut.</title>
        <authorList>
            <person name="Lee W.-J."/>
            <person name="Kim E.-K."/>
        </authorList>
    </citation>
    <scope>NUCLEOTIDE SEQUENCE [LARGE SCALE GENOMIC DNA]</scope>
    <source>
        <strain evidence="9 10">G707</strain>
    </source>
</reference>
<keyword evidence="10" id="KW-1185">Reference proteome</keyword>
<comment type="catalytic activity">
    <reaction evidence="6 7">
        <text>adenosine(34) in tRNA + H2O + H(+) = inosine(34) in tRNA + NH4(+)</text>
        <dbReference type="Rhea" id="RHEA:43168"/>
        <dbReference type="Rhea" id="RHEA-COMP:10373"/>
        <dbReference type="Rhea" id="RHEA-COMP:10374"/>
        <dbReference type="ChEBI" id="CHEBI:15377"/>
        <dbReference type="ChEBI" id="CHEBI:15378"/>
        <dbReference type="ChEBI" id="CHEBI:28938"/>
        <dbReference type="ChEBI" id="CHEBI:74411"/>
        <dbReference type="ChEBI" id="CHEBI:82852"/>
        <dbReference type="EC" id="3.5.4.33"/>
    </reaction>
</comment>
<evidence type="ECO:0000256" key="4">
    <source>
        <dbReference type="ARBA" id="ARBA00022801"/>
    </source>
</evidence>
<keyword evidence="2 7" id="KW-0819">tRNA processing</keyword>
<dbReference type="GO" id="GO:0008270">
    <property type="term" value="F:zinc ion binding"/>
    <property type="evidence" value="ECO:0007669"/>
    <property type="project" value="UniProtKB-UniRule"/>
</dbReference>
<comment type="cofactor">
    <cofactor evidence="7">
        <name>Zn(2+)</name>
        <dbReference type="ChEBI" id="CHEBI:29105"/>
    </cofactor>
    <text evidence="7">Binds 1 zinc ion per subunit.</text>
</comment>
<comment type="subunit">
    <text evidence="7">Homodimer.</text>
</comment>
<dbReference type="HAMAP" id="MF_00972">
    <property type="entry name" value="tRNA_aden_deaminase"/>
    <property type="match status" value="1"/>
</dbReference>
<dbReference type="eggNOG" id="COG0590">
    <property type="taxonomic scope" value="Bacteria"/>
</dbReference>
<keyword evidence="4 7" id="KW-0378">Hydrolase</keyword>